<evidence type="ECO:0000259" key="10">
    <source>
        <dbReference type="Pfam" id="PF17766"/>
    </source>
</evidence>
<dbReference type="InterPro" id="IPR045051">
    <property type="entry name" value="SBT"/>
</dbReference>
<dbReference type="Gene3D" id="3.40.50.200">
    <property type="entry name" value="Peptidase S8/S53 domain"/>
    <property type="match status" value="1"/>
</dbReference>
<name>A0ABN1ZUP7_9ACTN</name>
<evidence type="ECO:0000256" key="2">
    <source>
        <dbReference type="ARBA" id="ARBA00022670"/>
    </source>
</evidence>
<feature type="compositionally biased region" description="Low complexity" evidence="6">
    <location>
        <begin position="951"/>
        <end position="1006"/>
    </location>
</feature>
<dbReference type="Gene3D" id="2.60.40.2310">
    <property type="match status" value="1"/>
</dbReference>
<evidence type="ECO:0000256" key="5">
    <source>
        <dbReference type="PROSITE-ProRule" id="PRU01240"/>
    </source>
</evidence>
<dbReference type="Pfam" id="PF17766">
    <property type="entry name" value="fn3_6"/>
    <property type="match status" value="1"/>
</dbReference>
<gene>
    <name evidence="11" type="ORF">GCM10009827_017000</name>
</gene>
<dbReference type="Pfam" id="PF02225">
    <property type="entry name" value="PA"/>
    <property type="match status" value="1"/>
</dbReference>
<dbReference type="SUPFAM" id="SSF52743">
    <property type="entry name" value="Subtilisin-like"/>
    <property type="match status" value="1"/>
</dbReference>
<keyword evidence="3 5" id="KW-0378">Hydrolase</keyword>
<evidence type="ECO:0000256" key="3">
    <source>
        <dbReference type="ARBA" id="ARBA00022801"/>
    </source>
</evidence>
<dbReference type="PROSITE" id="PS51892">
    <property type="entry name" value="SUBTILASE"/>
    <property type="match status" value="1"/>
</dbReference>
<dbReference type="InterPro" id="IPR010259">
    <property type="entry name" value="S8pro/Inhibitor_I9"/>
</dbReference>
<dbReference type="InterPro" id="IPR041469">
    <property type="entry name" value="Subtilisin-like_FN3"/>
</dbReference>
<dbReference type="InterPro" id="IPR046450">
    <property type="entry name" value="PA_dom_sf"/>
</dbReference>
<reference evidence="11 12" key="1">
    <citation type="journal article" date="2019" name="Int. J. Syst. Evol. Microbiol.">
        <title>The Global Catalogue of Microorganisms (GCM) 10K type strain sequencing project: providing services to taxonomists for standard genome sequencing and annotation.</title>
        <authorList>
            <consortium name="The Broad Institute Genomics Platform"/>
            <consortium name="The Broad Institute Genome Sequencing Center for Infectious Disease"/>
            <person name="Wu L."/>
            <person name="Ma J."/>
        </authorList>
    </citation>
    <scope>NUCLEOTIDE SEQUENCE [LARGE SCALE GENOMIC DNA]</scope>
    <source>
        <strain evidence="11 12">JCM 15933</strain>
    </source>
</reference>
<dbReference type="EMBL" id="BAAAQD010000002">
    <property type="protein sequence ID" value="GAA1504322.1"/>
    <property type="molecule type" value="Genomic_DNA"/>
</dbReference>
<evidence type="ECO:0000259" key="8">
    <source>
        <dbReference type="Pfam" id="PF02225"/>
    </source>
</evidence>
<evidence type="ECO:0000256" key="6">
    <source>
        <dbReference type="SAM" id="MobiDB-lite"/>
    </source>
</evidence>
<dbReference type="PANTHER" id="PTHR10795">
    <property type="entry name" value="PROPROTEIN CONVERTASE SUBTILISIN/KEXIN"/>
    <property type="match status" value="1"/>
</dbReference>
<feature type="domain" description="Peptidase S8/S53" evidence="7">
    <location>
        <begin position="117"/>
        <end position="566"/>
    </location>
</feature>
<dbReference type="InterPro" id="IPR003137">
    <property type="entry name" value="PA_domain"/>
</dbReference>
<dbReference type="SUPFAM" id="SSF52025">
    <property type="entry name" value="PA domain"/>
    <property type="match status" value="1"/>
</dbReference>
<keyword evidence="4 5" id="KW-0720">Serine protease</keyword>
<dbReference type="Proteomes" id="UP001501470">
    <property type="component" value="Unassembled WGS sequence"/>
</dbReference>
<dbReference type="PROSITE" id="PS00138">
    <property type="entry name" value="SUBTILASE_SER"/>
    <property type="match status" value="1"/>
</dbReference>
<keyword evidence="12" id="KW-1185">Reference proteome</keyword>
<dbReference type="InterPro" id="IPR034197">
    <property type="entry name" value="Peptidases_S8_3"/>
</dbReference>
<dbReference type="CDD" id="cd04852">
    <property type="entry name" value="Peptidases_S8_3"/>
    <property type="match status" value="1"/>
</dbReference>
<dbReference type="Gene3D" id="3.50.30.30">
    <property type="match status" value="1"/>
</dbReference>
<dbReference type="Pfam" id="PF05922">
    <property type="entry name" value="Inhibitor_I9"/>
    <property type="match status" value="1"/>
</dbReference>
<dbReference type="Gene3D" id="3.30.70.80">
    <property type="entry name" value="Peptidase S8 propeptide/proteinase inhibitor I9"/>
    <property type="match status" value="1"/>
</dbReference>
<dbReference type="InterPro" id="IPR015500">
    <property type="entry name" value="Peptidase_S8_subtilisin-rel"/>
</dbReference>
<feature type="domain" description="PA" evidence="8">
    <location>
        <begin position="381"/>
        <end position="452"/>
    </location>
</feature>
<sequence>MAVSGKAASSALYIVQLEGDPAGRQESARGAIRAGRADVLRRAGIRRTVTVYESAFNGFAAALTPEQKARVERTPGVRHVWPNERRTVDTISTTGFLGLDGPAGAWAKHFGDPSRAGEGMIIGVIDTGFWPESPSLAPLPEPRPDQAVIDKKWARGGTDKCDEGTGTAQQRITCNNKVIGARFYDGGGFGGWESEFHSPRDYDGHGTHTATTAAGLPDVPATINGDPVGTISGMAPAARIAVYKALWRQSDGEGSGGTVDLLDAVDDAVSDGVDVINYSVSGSESLIVDPVELAFYNAAAAGVFVATSAGNSGPDESTVAHNAPWVTTVAASSHDRGADKSVTLGDGKTYTGAGQGPAVPSAPLVDSVKAGLKTADAEKVELCDPGTLDPALVKGKIVLCKRGVNPRTDKSIAVRDAGGVGMVLYNPSENSLNADYHVIPTVHVDHVAGAAIKAYLATPNPTASLSAVSMVVPRAPAMAAFSSAGPALAGGGDLIKPDITAPGVDIVAGVSPAGHHGNLFDGESGTSMSSPHIAGIAALIRAEHPGWSPSAVQSALMTTAGVHDNTDGMIQRAGKIASPLDYGSGHVRPSQAFDPGLVYESGPQDWARYGCAIGQLQLVSDWCPTVGSADPSDLNYPSIAVASLAGTQTVVRTVTNVSTQPSVYVASVTTPQGLAVTVTPSTLTVAPGESATFKVTIRRTDAAYRVWTFGSLTWTDLRGHTVRSPIGARPVALAGPGEVTGSGAAGTAAIELTAGYSGNVTTKLFSLTASAVHQQNLVGSTAAFVPTAPATGPAVFKFTVTVPPGAEFGRLATFSADHVPGTDVDLYLYQDGQLVDRSDGTTADEEIPLTSMGVFEVYVVRFAAPPDADSRPVVAHTFLVGGDPAGNLTVTPPVAAVQPGRPVTFTAAWHDLDPAKRYLGMVEFGDGTAARAWTTIAVGPDALPPAPAPGASPGVSPSGSRAARPSPSASVSRPARPSPSVSVSGPVRPPSASRSASGVSPWVTPR</sequence>
<organism evidence="11 12">
    <name type="scientific">Dactylosporangium maewongense</name>
    <dbReference type="NCBI Taxonomy" id="634393"/>
    <lineage>
        <taxon>Bacteria</taxon>
        <taxon>Bacillati</taxon>
        <taxon>Actinomycetota</taxon>
        <taxon>Actinomycetes</taxon>
        <taxon>Micromonosporales</taxon>
        <taxon>Micromonosporaceae</taxon>
        <taxon>Dactylosporangium</taxon>
    </lineage>
</organism>
<evidence type="ECO:0000313" key="11">
    <source>
        <dbReference type="EMBL" id="GAA1504322.1"/>
    </source>
</evidence>
<evidence type="ECO:0000256" key="1">
    <source>
        <dbReference type="ARBA" id="ARBA00011073"/>
    </source>
</evidence>
<dbReference type="Pfam" id="PF00082">
    <property type="entry name" value="Peptidase_S8"/>
    <property type="match status" value="1"/>
</dbReference>
<dbReference type="InterPro" id="IPR000209">
    <property type="entry name" value="Peptidase_S8/S53_dom"/>
</dbReference>
<accession>A0ABN1ZUP7</accession>
<feature type="active site" description="Charge relay system" evidence="5">
    <location>
        <position position="527"/>
    </location>
</feature>
<evidence type="ECO:0000259" key="9">
    <source>
        <dbReference type="Pfam" id="PF05922"/>
    </source>
</evidence>
<dbReference type="InterPro" id="IPR037045">
    <property type="entry name" value="S8pro/Inhibitor_I9_sf"/>
</dbReference>
<feature type="domain" description="Inhibitor I9" evidence="9">
    <location>
        <begin position="13"/>
        <end position="87"/>
    </location>
</feature>
<keyword evidence="2 5" id="KW-0645">Protease</keyword>
<feature type="active site" description="Charge relay system" evidence="5">
    <location>
        <position position="205"/>
    </location>
</feature>
<evidence type="ECO:0000256" key="4">
    <source>
        <dbReference type="ARBA" id="ARBA00022825"/>
    </source>
</evidence>
<evidence type="ECO:0000259" key="7">
    <source>
        <dbReference type="Pfam" id="PF00082"/>
    </source>
</evidence>
<proteinExistence type="inferred from homology"/>
<dbReference type="InterPro" id="IPR023828">
    <property type="entry name" value="Peptidase_S8_Ser-AS"/>
</dbReference>
<evidence type="ECO:0000313" key="12">
    <source>
        <dbReference type="Proteomes" id="UP001501470"/>
    </source>
</evidence>
<protein>
    <submittedName>
        <fullName evidence="11">Uncharacterized protein</fullName>
    </submittedName>
</protein>
<dbReference type="InterPro" id="IPR036852">
    <property type="entry name" value="Peptidase_S8/S53_dom_sf"/>
</dbReference>
<dbReference type="CDD" id="cd02120">
    <property type="entry name" value="PA_subtilisin_like"/>
    <property type="match status" value="1"/>
</dbReference>
<dbReference type="PRINTS" id="PR00723">
    <property type="entry name" value="SUBTILISIN"/>
</dbReference>
<comment type="similarity">
    <text evidence="1 5">Belongs to the peptidase S8 family.</text>
</comment>
<comment type="caution">
    <text evidence="11">The sequence shown here is derived from an EMBL/GenBank/DDBJ whole genome shotgun (WGS) entry which is preliminary data.</text>
</comment>
<feature type="domain" description="Subtilisin-like protease fibronectin type-III" evidence="10">
    <location>
        <begin position="633"/>
        <end position="726"/>
    </location>
</feature>
<feature type="active site" description="Charge relay system" evidence="5">
    <location>
        <position position="126"/>
    </location>
</feature>
<feature type="region of interest" description="Disordered" evidence="6">
    <location>
        <begin position="944"/>
        <end position="1006"/>
    </location>
</feature>